<comment type="caution">
    <text evidence="9">The sequence shown here is derived from an EMBL/GenBank/DDBJ whole genome shotgun (WGS) entry which is preliminary data.</text>
</comment>
<feature type="region of interest" description="Disordered" evidence="7">
    <location>
        <begin position="58"/>
        <end position="104"/>
    </location>
</feature>
<dbReference type="SMART" id="SM00355">
    <property type="entry name" value="ZnF_C2H2"/>
    <property type="match status" value="4"/>
</dbReference>
<proteinExistence type="predicted"/>
<dbReference type="PROSITE" id="PS50157">
    <property type="entry name" value="ZINC_FINGER_C2H2_2"/>
    <property type="match status" value="4"/>
</dbReference>
<dbReference type="FunFam" id="3.30.160.60:FF:002959">
    <property type="match status" value="1"/>
</dbReference>
<keyword evidence="2" id="KW-0677">Repeat</keyword>
<dbReference type="InterPro" id="IPR050826">
    <property type="entry name" value="Krueppel_C2H2_ZnFinger"/>
</dbReference>
<dbReference type="PANTHER" id="PTHR24377">
    <property type="entry name" value="IP01015P-RELATED"/>
    <property type="match status" value="1"/>
</dbReference>
<keyword evidence="1" id="KW-0479">Metal-binding</keyword>
<feature type="domain" description="C2H2-type" evidence="8">
    <location>
        <begin position="108"/>
        <end position="135"/>
    </location>
</feature>
<reference evidence="9 10" key="1">
    <citation type="submission" date="2019-09" db="EMBL/GenBank/DDBJ databases">
        <title>Bird 10,000 Genomes (B10K) Project - Family phase.</title>
        <authorList>
            <person name="Zhang G."/>
        </authorList>
    </citation>
    <scope>NUCLEOTIDE SEQUENCE [LARGE SCALE GENOMIC DNA]</scope>
    <source>
        <strain evidence="9">B10K-DU-012-52</strain>
    </source>
</reference>
<dbReference type="PROSITE" id="PS00028">
    <property type="entry name" value="ZINC_FINGER_C2H2_1"/>
    <property type="match status" value="4"/>
</dbReference>
<dbReference type="FunFam" id="3.30.160.60:FF:000710">
    <property type="entry name" value="Zinc finger protein 768"/>
    <property type="match status" value="1"/>
</dbReference>
<dbReference type="GO" id="GO:0008270">
    <property type="term" value="F:zinc ion binding"/>
    <property type="evidence" value="ECO:0007669"/>
    <property type="project" value="UniProtKB-KW"/>
</dbReference>
<dbReference type="Pfam" id="PF00096">
    <property type="entry name" value="zf-C2H2"/>
    <property type="match status" value="4"/>
</dbReference>
<dbReference type="FunFam" id="3.30.160.60:FF:000557">
    <property type="entry name" value="zinc finger and SCAN domain-containing protein 29"/>
    <property type="match status" value="1"/>
</dbReference>
<feature type="domain" description="C2H2-type" evidence="8">
    <location>
        <begin position="136"/>
        <end position="158"/>
    </location>
</feature>
<keyword evidence="3 6" id="KW-0863">Zinc-finger</keyword>
<dbReference type="AlphaFoldDB" id="A0A7L2VXX5"/>
<dbReference type="SUPFAM" id="SSF57667">
    <property type="entry name" value="beta-beta-alpha zinc fingers"/>
    <property type="match status" value="2"/>
</dbReference>
<feature type="compositionally biased region" description="Polar residues" evidence="7">
    <location>
        <begin position="70"/>
        <end position="83"/>
    </location>
</feature>
<dbReference type="InterPro" id="IPR013087">
    <property type="entry name" value="Znf_C2H2_type"/>
</dbReference>
<dbReference type="Gene3D" id="3.30.160.60">
    <property type="entry name" value="Classic Zinc Finger"/>
    <property type="match status" value="4"/>
</dbReference>
<sequence>KPQGQGQALEKKPHRCGDCGKSFSWASHLQRHQLVHTGERPFGCGECGGTFSQRSHLAKHRRSHLGDGSHQGSRRFSPSSELVQQHRGHLEKKKKKKGVVGPSWPRPHRCEDCGKSFSWASHLQRHQLVHTGERPFGCGECGGTFSQRSHLAKHRRSH</sequence>
<name>A0A7L2VXX5_9AVES</name>
<evidence type="ECO:0000259" key="8">
    <source>
        <dbReference type="PROSITE" id="PS50157"/>
    </source>
</evidence>
<feature type="non-terminal residue" evidence="9">
    <location>
        <position position="1"/>
    </location>
</feature>
<evidence type="ECO:0000313" key="9">
    <source>
        <dbReference type="EMBL" id="NXS62715.1"/>
    </source>
</evidence>
<dbReference type="FunFam" id="3.30.160.60:FF:000522">
    <property type="entry name" value="zinc finger protein 285"/>
    <property type="match status" value="1"/>
</dbReference>
<keyword evidence="4" id="KW-0862">Zinc</keyword>
<dbReference type="InterPro" id="IPR036236">
    <property type="entry name" value="Znf_C2H2_sf"/>
</dbReference>
<evidence type="ECO:0000256" key="6">
    <source>
        <dbReference type="PROSITE-ProRule" id="PRU00042"/>
    </source>
</evidence>
<dbReference type="EMBL" id="VYZX01030111">
    <property type="protein sequence ID" value="NXS62715.1"/>
    <property type="molecule type" value="Genomic_DNA"/>
</dbReference>
<accession>A0A7L2VXX5</accession>
<evidence type="ECO:0000256" key="4">
    <source>
        <dbReference type="ARBA" id="ARBA00022833"/>
    </source>
</evidence>
<keyword evidence="5" id="KW-0539">Nucleus</keyword>
<feature type="domain" description="C2H2-type" evidence="8">
    <location>
        <begin position="14"/>
        <end position="41"/>
    </location>
</feature>
<feature type="domain" description="C2H2-type" evidence="8">
    <location>
        <begin position="42"/>
        <end position="69"/>
    </location>
</feature>
<keyword evidence="10" id="KW-1185">Reference proteome</keyword>
<dbReference type="Proteomes" id="UP000520535">
    <property type="component" value="Unassembled WGS sequence"/>
</dbReference>
<dbReference type="OrthoDB" id="3437960at2759"/>
<evidence type="ECO:0000256" key="2">
    <source>
        <dbReference type="ARBA" id="ARBA00022737"/>
    </source>
</evidence>
<gene>
    <name evidence="9" type="primary">Ckr1_1</name>
    <name evidence="9" type="ORF">BRALEP_R12606</name>
</gene>
<evidence type="ECO:0000256" key="7">
    <source>
        <dbReference type="SAM" id="MobiDB-lite"/>
    </source>
</evidence>
<protein>
    <submittedName>
        <fullName evidence="9">CKR1 protein</fullName>
    </submittedName>
</protein>
<evidence type="ECO:0000256" key="3">
    <source>
        <dbReference type="ARBA" id="ARBA00022771"/>
    </source>
</evidence>
<feature type="compositionally biased region" description="Basic residues" evidence="7">
    <location>
        <begin position="86"/>
        <end position="98"/>
    </location>
</feature>
<organism evidence="9 10">
    <name type="scientific">Brachypteracias leptosomus</name>
    <name type="common">short-legged ground-roller</name>
    <dbReference type="NCBI Taxonomy" id="135165"/>
    <lineage>
        <taxon>Eukaryota</taxon>
        <taxon>Metazoa</taxon>
        <taxon>Chordata</taxon>
        <taxon>Craniata</taxon>
        <taxon>Vertebrata</taxon>
        <taxon>Euteleostomi</taxon>
        <taxon>Archelosauria</taxon>
        <taxon>Archosauria</taxon>
        <taxon>Dinosauria</taxon>
        <taxon>Saurischia</taxon>
        <taxon>Theropoda</taxon>
        <taxon>Coelurosauria</taxon>
        <taxon>Aves</taxon>
        <taxon>Neognathae</taxon>
        <taxon>Neoaves</taxon>
        <taxon>Telluraves</taxon>
        <taxon>Coraciimorphae</taxon>
        <taxon>Coraciiformes</taxon>
        <taxon>Brachypteraciidae</taxon>
        <taxon>Brachypteracias</taxon>
    </lineage>
</organism>
<evidence type="ECO:0000256" key="5">
    <source>
        <dbReference type="ARBA" id="ARBA00023242"/>
    </source>
</evidence>
<evidence type="ECO:0000313" key="10">
    <source>
        <dbReference type="Proteomes" id="UP000520535"/>
    </source>
</evidence>
<evidence type="ECO:0000256" key="1">
    <source>
        <dbReference type="ARBA" id="ARBA00022723"/>
    </source>
</evidence>
<feature type="non-terminal residue" evidence="9">
    <location>
        <position position="158"/>
    </location>
</feature>